<dbReference type="InterPro" id="IPR006816">
    <property type="entry name" value="ELMO_dom"/>
</dbReference>
<proteinExistence type="predicted"/>
<dbReference type="PANTHER" id="PTHR12771:SF2">
    <property type="entry name" value="ELMO DOMAIN-CONTAINING PROTEIN 3"/>
    <property type="match status" value="1"/>
</dbReference>
<evidence type="ECO:0000256" key="1">
    <source>
        <dbReference type="SAM" id="MobiDB-lite"/>
    </source>
</evidence>
<reference evidence="3" key="1">
    <citation type="submission" date="2015-11" db="EMBL/GenBank/DDBJ databases">
        <title>De novo transcriptome assembly of four potential Pierce s Disease insect vectors from Arizona vineyards.</title>
        <authorList>
            <person name="Tassone E.E."/>
        </authorList>
    </citation>
    <scope>NUCLEOTIDE SEQUENCE</scope>
</reference>
<accession>A0A1B6FN46</accession>
<gene>
    <name evidence="3" type="ORF">g.8655</name>
</gene>
<sequence>MESIGITNDEVQNTKEAGSTNISLHRSEPKDKNKTSKSCRPSLEDIAEEWAQVPSFGSVNGKECKKMSTMAITVDEAFCHLRSSDLPPVETCHNGADRLRWSAMFHWLRAPSKLDSSLKPEYDLVLAIAQCSFSWNDGVHWRMVQTVYKRLTGSKLDCPQYGSHWLQIGFQGSDPSKDLRGVGMLGLVHLLYLATHSTTHTLALKLYSVANSETQPFPLAVLSLNVSSIAVNALRGGRLNKECNARHSVFDVINLFYTVVINYIYNVWTTEHKTLKDSGILLKDAERYCNKHVRRLIRELPAALSKHQ</sequence>
<dbReference type="InterPro" id="IPR050868">
    <property type="entry name" value="ELMO_domain-containing"/>
</dbReference>
<evidence type="ECO:0000259" key="2">
    <source>
        <dbReference type="PROSITE" id="PS51335"/>
    </source>
</evidence>
<dbReference type="PROSITE" id="PS51335">
    <property type="entry name" value="ELMO"/>
    <property type="match status" value="1"/>
</dbReference>
<name>A0A1B6FN46_9HEMI</name>
<protein>
    <recommendedName>
        <fullName evidence="2">ELMO domain-containing protein</fullName>
    </recommendedName>
</protein>
<organism evidence="3">
    <name type="scientific">Cuerna arida</name>
    <dbReference type="NCBI Taxonomy" id="1464854"/>
    <lineage>
        <taxon>Eukaryota</taxon>
        <taxon>Metazoa</taxon>
        <taxon>Ecdysozoa</taxon>
        <taxon>Arthropoda</taxon>
        <taxon>Hexapoda</taxon>
        <taxon>Insecta</taxon>
        <taxon>Pterygota</taxon>
        <taxon>Neoptera</taxon>
        <taxon>Paraneoptera</taxon>
        <taxon>Hemiptera</taxon>
        <taxon>Auchenorrhyncha</taxon>
        <taxon>Membracoidea</taxon>
        <taxon>Cicadellidae</taxon>
        <taxon>Cicadellinae</taxon>
        <taxon>Proconiini</taxon>
        <taxon>Cuerna</taxon>
    </lineage>
</organism>
<feature type="region of interest" description="Disordered" evidence="1">
    <location>
        <begin position="1"/>
        <end position="39"/>
    </location>
</feature>
<feature type="compositionally biased region" description="Basic and acidic residues" evidence="1">
    <location>
        <begin position="25"/>
        <end position="34"/>
    </location>
</feature>
<dbReference type="EMBL" id="GECZ01018188">
    <property type="protein sequence ID" value="JAS51581.1"/>
    <property type="molecule type" value="Transcribed_RNA"/>
</dbReference>
<evidence type="ECO:0000313" key="3">
    <source>
        <dbReference type="EMBL" id="JAS51581.1"/>
    </source>
</evidence>
<dbReference type="AlphaFoldDB" id="A0A1B6FN46"/>
<dbReference type="PANTHER" id="PTHR12771">
    <property type="entry name" value="ENGULFMENT AND CELL MOTILITY"/>
    <property type="match status" value="1"/>
</dbReference>
<feature type="compositionally biased region" description="Polar residues" evidence="1">
    <location>
        <begin position="1"/>
        <end position="24"/>
    </location>
</feature>
<dbReference type="Pfam" id="PF04727">
    <property type="entry name" value="ELMO_CED12"/>
    <property type="match status" value="1"/>
</dbReference>
<feature type="domain" description="ELMO" evidence="2">
    <location>
        <begin position="139"/>
        <end position="293"/>
    </location>
</feature>